<evidence type="ECO:0000256" key="1">
    <source>
        <dbReference type="ARBA" id="ARBA00006226"/>
    </source>
</evidence>
<dbReference type="InterPro" id="IPR035093">
    <property type="entry name" value="RelE/ParE_toxin_dom_sf"/>
</dbReference>
<gene>
    <name evidence="3" type="ORF">FBZ89_113172</name>
</gene>
<dbReference type="OrthoDB" id="595470at2"/>
<dbReference type="AlphaFoldDB" id="A0A560F546"/>
<reference evidence="3 4" key="1">
    <citation type="submission" date="2019-06" db="EMBL/GenBank/DDBJ databases">
        <title>Genomic Encyclopedia of Type Strains, Phase IV (KMG-V): Genome sequencing to study the core and pangenomes of soil and plant-associated prokaryotes.</title>
        <authorList>
            <person name="Whitman W."/>
        </authorList>
    </citation>
    <scope>NUCLEOTIDE SEQUENCE [LARGE SCALE GENOMIC DNA]</scope>
    <source>
        <strain evidence="3 4">BR 11880</strain>
    </source>
</reference>
<evidence type="ECO:0000313" key="4">
    <source>
        <dbReference type="Proteomes" id="UP000319859"/>
    </source>
</evidence>
<protein>
    <submittedName>
        <fullName evidence="3">Plasmid stabilization system protein ParE</fullName>
    </submittedName>
</protein>
<sequence>MSVIGREDARDDVARITSYIAHDNPVAAGQVARALFIAGESLVDFPRRGRLGRVAATRELIAYRPYIIVYEIDAEGDVHILRVWHGAQDRL</sequence>
<keyword evidence="2" id="KW-1277">Toxin-antitoxin system</keyword>
<organism evidence="3 4">
    <name type="scientific">Nitrospirillum amazonense</name>
    <dbReference type="NCBI Taxonomy" id="28077"/>
    <lineage>
        <taxon>Bacteria</taxon>
        <taxon>Pseudomonadati</taxon>
        <taxon>Pseudomonadota</taxon>
        <taxon>Alphaproteobacteria</taxon>
        <taxon>Rhodospirillales</taxon>
        <taxon>Azospirillaceae</taxon>
        <taxon>Nitrospirillum</taxon>
    </lineage>
</organism>
<evidence type="ECO:0000313" key="3">
    <source>
        <dbReference type="EMBL" id="TWB16762.1"/>
    </source>
</evidence>
<dbReference type="Gene3D" id="3.30.2310.20">
    <property type="entry name" value="RelE-like"/>
    <property type="match status" value="1"/>
</dbReference>
<comment type="caution">
    <text evidence="3">The sequence shown here is derived from an EMBL/GenBank/DDBJ whole genome shotgun (WGS) entry which is preliminary data.</text>
</comment>
<dbReference type="Proteomes" id="UP000319859">
    <property type="component" value="Unassembled WGS sequence"/>
</dbReference>
<dbReference type="PANTHER" id="PTHR33755">
    <property type="entry name" value="TOXIN PARE1-RELATED"/>
    <property type="match status" value="1"/>
</dbReference>
<name>A0A560F546_9PROT</name>
<evidence type="ECO:0000256" key="2">
    <source>
        <dbReference type="ARBA" id="ARBA00022649"/>
    </source>
</evidence>
<dbReference type="RefSeq" id="WP_145751579.1">
    <property type="nucleotide sequence ID" value="NZ_VITN01000013.1"/>
</dbReference>
<proteinExistence type="inferred from homology"/>
<accession>A0A560F546</accession>
<comment type="similarity">
    <text evidence="1">Belongs to the RelE toxin family.</text>
</comment>
<dbReference type="Pfam" id="PF05016">
    <property type="entry name" value="ParE_toxin"/>
    <property type="match status" value="1"/>
</dbReference>
<dbReference type="EMBL" id="VITN01000013">
    <property type="protein sequence ID" value="TWB16762.1"/>
    <property type="molecule type" value="Genomic_DNA"/>
</dbReference>
<dbReference type="InterPro" id="IPR051803">
    <property type="entry name" value="TA_system_RelE-like_toxin"/>
</dbReference>
<dbReference type="InterPro" id="IPR007712">
    <property type="entry name" value="RelE/ParE_toxin"/>
</dbReference>